<proteinExistence type="predicted"/>
<dbReference type="EMBL" id="CP002214">
    <property type="protein sequence ID" value="ADO59746.1"/>
    <property type="molecule type" value="Genomic_DNA"/>
</dbReference>
<dbReference type="KEGG" id="ppm:PPSC2_26450"/>
<name>E3EK37_PAEPS</name>
<organism evidence="1 2">
    <name type="scientific">Paenibacillus polymyxa (strain SC2)</name>
    <name type="common">Bacillus polymyxa</name>
    <dbReference type="NCBI Taxonomy" id="886882"/>
    <lineage>
        <taxon>Bacteria</taxon>
        <taxon>Bacillati</taxon>
        <taxon>Bacillota</taxon>
        <taxon>Bacilli</taxon>
        <taxon>Bacillales</taxon>
        <taxon>Paenibacillaceae</taxon>
        <taxon>Paenibacillus</taxon>
    </lineage>
</organism>
<dbReference type="PATRIC" id="fig|886882.15.peg.5576"/>
<sequence length="127" mass="14884">MSVNYYFKDLKVQQAKIELEQAISDIKTTDLLFIEKATLPSTATVLNEVKQLHIGQYAFGTLLLKRNELFYSSVPEMKEFYTKNQDRLRIENEYGVVYTWDEFERDVLSDPPRSGNFIQDAQGYVWV</sequence>
<reference evidence="1 2" key="1">
    <citation type="journal article" date="2011" name="J. Bacteriol.">
        <title>Complete genome sequence of Paenibacillus polymyxa SC2, a strain of plant growth-promoting Rhizobacterium with broad-spectrum antimicrobial activity.</title>
        <authorList>
            <person name="Ma M."/>
            <person name="Wang C."/>
            <person name="Ding Y."/>
            <person name="Li L."/>
            <person name="Shen D."/>
            <person name="Jiang X."/>
            <person name="Guan D."/>
            <person name="Cao F."/>
            <person name="Chen H."/>
            <person name="Feng R."/>
            <person name="Wang X."/>
            <person name="Ge Y."/>
            <person name="Yao L."/>
            <person name="Bing X."/>
            <person name="Yang X."/>
            <person name="Li J."/>
            <person name="Du B."/>
        </authorList>
    </citation>
    <scope>NUCLEOTIDE SEQUENCE [LARGE SCALE GENOMIC DNA]</scope>
    <source>
        <strain evidence="1 2">SC2</strain>
        <plasmid evidence="2">pSC2</plasmid>
    </source>
</reference>
<dbReference type="AlphaFoldDB" id="E3EK37"/>
<protein>
    <submittedName>
        <fullName evidence="1">Uncharacterized protein</fullName>
    </submittedName>
</protein>
<geneLocation type="plasmid" evidence="1 2">
    <name>pSC2</name>
</geneLocation>
<dbReference type="Proteomes" id="UP000006868">
    <property type="component" value="Plasmid pSC2"/>
</dbReference>
<gene>
    <name evidence="1" type="ORF">PPSC2_26450</name>
</gene>
<accession>E3EK37</accession>
<keyword evidence="1" id="KW-0614">Plasmid</keyword>
<dbReference type="HOGENOM" id="CLU_1968397_0_0_9"/>
<evidence type="ECO:0000313" key="1">
    <source>
        <dbReference type="EMBL" id="ADO59746.1"/>
    </source>
</evidence>
<evidence type="ECO:0000313" key="2">
    <source>
        <dbReference type="Proteomes" id="UP000006868"/>
    </source>
</evidence>